<reference evidence="2" key="1">
    <citation type="journal article" date="2013" name="Genome Biol. Evol.">
        <title>The genome sequence of Streptomyces lividans 66 reveals a novel tRNA-dependent peptide biosynthetic system within a metal-related genomic island.</title>
        <authorList>
            <person name="Cruz-Morales P."/>
            <person name="Vijgenboom E."/>
            <person name="Iruegas-Bocardo F."/>
            <person name="Girard G."/>
            <person name="Yanez-Guerra L.A."/>
            <person name="Ramos-Aboites H.E."/>
            <person name="Pernodet J.L."/>
            <person name="Anne J."/>
            <person name="van Wezel G.P."/>
            <person name="Barona-Gomez F."/>
        </authorList>
    </citation>
    <scope>NUCLEOTIDE SEQUENCE [LARGE SCALE GENOMIC DNA]</scope>
    <source>
        <strain evidence="2">1326</strain>
    </source>
</reference>
<accession>A0A7U9HGE3</accession>
<name>A0A7U9HGE3_STRLI</name>
<proteinExistence type="predicted"/>
<evidence type="ECO:0000313" key="2">
    <source>
        <dbReference type="Proteomes" id="UP000014062"/>
    </source>
</evidence>
<dbReference type="Proteomes" id="UP000014062">
    <property type="component" value="Chromosome"/>
</dbReference>
<sequence length="91" mass="9970">MAPGWTRNSSASTRTWLKNHTRIRHVFIPVGACWLNLREPVAFDVGAVLVVLSAAALVDAGGRHGDGCFLRCSRRYPNSPMQPLDDPARKG</sequence>
<gene>
    <name evidence="1" type="ORF">SLI_8045</name>
</gene>
<dbReference type="EMBL" id="CM001889">
    <property type="protein sequence ID" value="EOY52743.1"/>
    <property type="molecule type" value="Genomic_DNA"/>
</dbReference>
<evidence type="ECO:0000313" key="1">
    <source>
        <dbReference type="EMBL" id="EOY52743.1"/>
    </source>
</evidence>
<organism evidence="1 2">
    <name type="scientific">Streptomyces lividans 1326</name>
    <dbReference type="NCBI Taxonomy" id="1200984"/>
    <lineage>
        <taxon>Bacteria</taxon>
        <taxon>Bacillati</taxon>
        <taxon>Actinomycetota</taxon>
        <taxon>Actinomycetes</taxon>
        <taxon>Kitasatosporales</taxon>
        <taxon>Streptomycetaceae</taxon>
        <taxon>Streptomyces</taxon>
    </lineage>
</organism>
<dbReference type="AlphaFoldDB" id="A0A7U9HGE3"/>
<protein>
    <submittedName>
        <fullName evidence="1">Uncharacterized protein</fullName>
    </submittedName>
</protein>